<dbReference type="NCBIfam" id="TIGR02292">
    <property type="entry name" value="ygfB_yecA"/>
    <property type="match status" value="1"/>
</dbReference>
<reference evidence="1" key="1">
    <citation type="journal article" date="2014" name="Int. J. Syst. Evol. Microbiol.">
        <title>Complete genome sequence of Corynebacterium casei LMG S-19264T (=DSM 44701T), isolated from a smear-ripened cheese.</title>
        <authorList>
            <consortium name="US DOE Joint Genome Institute (JGI-PGF)"/>
            <person name="Walter F."/>
            <person name="Albersmeier A."/>
            <person name="Kalinowski J."/>
            <person name="Ruckert C."/>
        </authorList>
    </citation>
    <scope>NUCLEOTIDE SEQUENCE</scope>
    <source>
        <strain evidence="1">KCTC 22164</strain>
    </source>
</reference>
<sequence length="237" mass="26624">MQNQQAKFDLEAYLALYQPVAKEGLLKPPFELLGLITAISSSPELIVPSEWYPFIWNDHAEDPAFETSQQAEQLLGYLLQWSNYCTEAFVQQHELALPAELDVDEAGAPTDELVDFAQGYLLGQDWLKEVWDAFIPDDESEESSIVGVTMLLMMQCIQPNTRESEEYPDLVAVLTKKESANKTLAIFLSSVGNLGCELYEQQRQQSSAPYHNAMKKVGRNDPCPCGSGRKYKKCCLS</sequence>
<dbReference type="RefSeq" id="WP_189407587.1">
    <property type="nucleotide sequence ID" value="NZ_BMXP01000008.1"/>
</dbReference>
<dbReference type="SUPFAM" id="SSF103642">
    <property type="entry name" value="Sec-C motif"/>
    <property type="match status" value="1"/>
</dbReference>
<accession>A0A918N088</accession>
<protein>
    <recommendedName>
        <fullName evidence="3">YecA family protein</fullName>
    </recommendedName>
</protein>
<dbReference type="InterPro" id="IPR011978">
    <property type="entry name" value="YgfB-like"/>
</dbReference>
<dbReference type="EMBL" id="BMXP01000008">
    <property type="protein sequence ID" value="GGW92385.1"/>
    <property type="molecule type" value="Genomic_DNA"/>
</dbReference>
<keyword evidence="2" id="KW-1185">Reference proteome</keyword>
<dbReference type="SUPFAM" id="SSF101327">
    <property type="entry name" value="YgfB-like"/>
    <property type="match status" value="1"/>
</dbReference>
<reference evidence="1" key="2">
    <citation type="submission" date="2020-09" db="EMBL/GenBank/DDBJ databases">
        <authorList>
            <person name="Sun Q."/>
            <person name="Kim S."/>
        </authorList>
    </citation>
    <scope>NUCLEOTIDE SEQUENCE</scope>
    <source>
        <strain evidence="1">KCTC 22164</strain>
    </source>
</reference>
<gene>
    <name evidence="1" type="ORF">GCM10007391_28440</name>
</gene>
<dbReference type="InterPro" id="IPR004027">
    <property type="entry name" value="SEC_C_motif"/>
</dbReference>
<dbReference type="InterPro" id="IPR036255">
    <property type="entry name" value="YgfB-like_sf"/>
</dbReference>
<evidence type="ECO:0000313" key="1">
    <source>
        <dbReference type="EMBL" id="GGW92385.1"/>
    </source>
</evidence>
<evidence type="ECO:0000313" key="2">
    <source>
        <dbReference type="Proteomes" id="UP000631300"/>
    </source>
</evidence>
<evidence type="ECO:0008006" key="3">
    <source>
        <dbReference type="Google" id="ProtNLM"/>
    </source>
</evidence>
<proteinExistence type="predicted"/>
<dbReference type="PANTHER" id="PTHR33747">
    <property type="entry name" value="UPF0225 PROTEIN SCO1677"/>
    <property type="match status" value="1"/>
</dbReference>
<dbReference type="Gene3D" id="3.10.450.50">
    <property type="match status" value="1"/>
</dbReference>
<dbReference type="Pfam" id="PF02810">
    <property type="entry name" value="SEC-C"/>
    <property type="match status" value="1"/>
</dbReference>
<dbReference type="Proteomes" id="UP000631300">
    <property type="component" value="Unassembled WGS sequence"/>
</dbReference>
<dbReference type="PANTHER" id="PTHR33747:SF1">
    <property type="entry name" value="ADENYLATE CYCLASE-ASSOCIATED CAP C-TERMINAL DOMAIN-CONTAINING PROTEIN"/>
    <property type="match status" value="1"/>
</dbReference>
<organism evidence="1 2">
    <name type="scientific">Alteromonas halophila</name>
    <dbReference type="NCBI Taxonomy" id="516698"/>
    <lineage>
        <taxon>Bacteria</taxon>
        <taxon>Pseudomonadati</taxon>
        <taxon>Pseudomonadota</taxon>
        <taxon>Gammaproteobacteria</taxon>
        <taxon>Alteromonadales</taxon>
        <taxon>Alteromonadaceae</taxon>
        <taxon>Alteromonas/Salinimonas group</taxon>
        <taxon>Alteromonas</taxon>
    </lineage>
</organism>
<dbReference type="Pfam" id="PF03695">
    <property type="entry name" value="UPF0149"/>
    <property type="match status" value="1"/>
</dbReference>
<name>A0A918N088_9ALTE</name>
<dbReference type="AlphaFoldDB" id="A0A918N088"/>
<comment type="caution">
    <text evidence="1">The sequence shown here is derived from an EMBL/GenBank/DDBJ whole genome shotgun (WGS) entry which is preliminary data.</text>
</comment>